<dbReference type="Proteomes" id="UP001295740">
    <property type="component" value="Unassembled WGS sequence"/>
</dbReference>
<evidence type="ECO:0000256" key="1">
    <source>
        <dbReference type="SAM" id="MobiDB-lite"/>
    </source>
</evidence>
<feature type="region of interest" description="Disordered" evidence="1">
    <location>
        <begin position="32"/>
        <end position="107"/>
    </location>
</feature>
<evidence type="ECO:0000313" key="2">
    <source>
        <dbReference type="EMBL" id="CAJ2501231.1"/>
    </source>
</evidence>
<proteinExistence type="predicted"/>
<protein>
    <submittedName>
        <fullName evidence="2">Uu.00g040840.m01.CDS01</fullName>
    </submittedName>
</protein>
<feature type="compositionally biased region" description="Polar residues" evidence="1">
    <location>
        <begin position="58"/>
        <end position="69"/>
    </location>
</feature>
<dbReference type="AlphaFoldDB" id="A0AAI8VAA1"/>
<organism evidence="2 3">
    <name type="scientific">Anthostomella pinea</name>
    <dbReference type="NCBI Taxonomy" id="933095"/>
    <lineage>
        <taxon>Eukaryota</taxon>
        <taxon>Fungi</taxon>
        <taxon>Dikarya</taxon>
        <taxon>Ascomycota</taxon>
        <taxon>Pezizomycotina</taxon>
        <taxon>Sordariomycetes</taxon>
        <taxon>Xylariomycetidae</taxon>
        <taxon>Xylariales</taxon>
        <taxon>Xylariaceae</taxon>
        <taxon>Anthostomella</taxon>
    </lineage>
</organism>
<accession>A0AAI8VAA1</accession>
<evidence type="ECO:0000313" key="3">
    <source>
        <dbReference type="Proteomes" id="UP001295740"/>
    </source>
</evidence>
<feature type="compositionally biased region" description="Low complexity" evidence="1">
    <location>
        <begin position="84"/>
        <end position="107"/>
    </location>
</feature>
<sequence length="107" mass="11500">MTIRFLCTTTADITPSPAPLSLSKIFTAEIEPSKATTEVPPPPARTAVTKRKEVVTPASHQQTAFGNNSRKARLIREHLGPMASETKPLSKSPSKPVSKPLSEPVRG</sequence>
<name>A0AAI8VAA1_9PEZI</name>
<gene>
    <name evidence="2" type="ORF">KHLLAP_LOCUS1699</name>
</gene>
<comment type="caution">
    <text evidence="2">The sequence shown here is derived from an EMBL/GenBank/DDBJ whole genome shotgun (WGS) entry which is preliminary data.</text>
</comment>
<keyword evidence="3" id="KW-1185">Reference proteome</keyword>
<dbReference type="EMBL" id="CAUWAG010000003">
    <property type="protein sequence ID" value="CAJ2501231.1"/>
    <property type="molecule type" value="Genomic_DNA"/>
</dbReference>
<reference evidence="2" key="1">
    <citation type="submission" date="2023-10" db="EMBL/GenBank/DDBJ databases">
        <authorList>
            <person name="Hackl T."/>
        </authorList>
    </citation>
    <scope>NUCLEOTIDE SEQUENCE</scope>
</reference>